<dbReference type="GO" id="GO:0008830">
    <property type="term" value="F:dTDP-4-dehydrorhamnose 3,5-epimerase activity"/>
    <property type="evidence" value="ECO:0007669"/>
    <property type="project" value="UniProtKB-EC"/>
</dbReference>
<dbReference type="PANTHER" id="PTHR21047:SF2">
    <property type="entry name" value="THYMIDINE DIPHOSPHO-4-KETO-RHAMNOSE 3,5-EPIMERASE"/>
    <property type="match status" value="1"/>
</dbReference>
<evidence type="ECO:0000256" key="5">
    <source>
        <dbReference type="ARBA" id="ARBA00029758"/>
    </source>
</evidence>
<evidence type="ECO:0000313" key="10">
    <source>
        <dbReference type="EMBL" id="NML75698.1"/>
    </source>
</evidence>
<evidence type="ECO:0000256" key="9">
    <source>
        <dbReference type="PIRSR" id="PIRSR600888-3"/>
    </source>
</evidence>
<dbReference type="InterPro" id="IPR014710">
    <property type="entry name" value="RmlC-like_jellyroll"/>
</dbReference>
<evidence type="ECO:0000256" key="4">
    <source>
        <dbReference type="ARBA" id="ARBA00019595"/>
    </source>
</evidence>
<evidence type="ECO:0000313" key="11">
    <source>
        <dbReference type="Proteomes" id="UP000541470"/>
    </source>
</evidence>
<organism evidence="10 11">
    <name type="scientific">Rhizobium terricola</name>
    <dbReference type="NCBI Taxonomy" id="2728849"/>
    <lineage>
        <taxon>Bacteria</taxon>
        <taxon>Pseudomonadati</taxon>
        <taxon>Pseudomonadota</taxon>
        <taxon>Alphaproteobacteria</taxon>
        <taxon>Hyphomicrobiales</taxon>
        <taxon>Rhizobiaceae</taxon>
        <taxon>Rhizobium/Agrobacterium group</taxon>
        <taxon>Rhizobium</taxon>
    </lineage>
</organism>
<feature type="active site" description="Proton acceptor" evidence="8">
    <location>
        <position position="51"/>
    </location>
</feature>
<evidence type="ECO:0000256" key="6">
    <source>
        <dbReference type="ARBA" id="ARBA00031424"/>
    </source>
</evidence>
<evidence type="ECO:0000256" key="3">
    <source>
        <dbReference type="ARBA" id="ARBA00012098"/>
    </source>
</evidence>
<evidence type="ECO:0000256" key="1">
    <source>
        <dbReference type="ARBA" id="ARBA00001298"/>
    </source>
</evidence>
<evidence type="ECO:0000256" key="2">
    <source>
        <dbReference type="ARBA" id="ARBA00001997"/>
    </source>
</evidence>
<dbReference type="Pfam" id="PF00908">
    <property type="entry name" value="dTDP_sugar_isom"/>
    <property type="match status" value="1"/>
</dbReference>
<dbReference type="EC" id="5.1.3.13" evidence="3"/>
<dbReference type="AlphaFoldDB" id="A0A7Y0AYB8"/>
<name>A0A7Y0AYB8_9HYPH</name>
<dbReference type="SUPFAM" id="SSF51182">
    <property type="entry name" value="RmlC-like cupins"/>
    <property type="match status" value="1"/>
</dbReference>
<dbReference type="Proteomes" id="UP000541470">
    <property type="component" value="Unassembled WGS sequence"/>
</dbReference>
<gene>
    <name evidence="10" type="ORF">HHL25_16330</name>
</gene>
<reference evidence="10 11" key="1">
    <citation type="submission" date="2020-04" db="EMBL/GenBank/DDBJ databases">
        <title>Rhizobium sp. S-51 isolated from soil.</title>
        <authorList>
            <person name="Dahal R.H."/>
        </authorList>
    </citation>
    <scope>NUCLEOTIDE SEQUENCE [LARGE SCALE GENOMIC DNA]</scope>
    <source>
        <strain evidence="10 11">S-51</strain>
    </source>
</reference>
<comment type="caution">
    <text evidence="10">The sequence shown here is derived from an EMBL/GenBank/DDBJ whole genome shotgun (WGS) entry which is preliminary data.</text>
</comment>
<dbReference type="EMBL" id="JABBGK010000003">
    <property type="protein sequence ID" value="NML75698.1"/>
    <property type="molecule type" value="Genomic_DNA"/>
</dbReference>
<dbReference type="GO" id="GO:0000271">
    <property type="term" value="P:polysaccharide biosynthetic process"/>
    <property type="evidence" value="ECO:0007669"/>
    <property type="project" value="TreeGrafter"/>
</dbReference>
<comment type="function">
    <text evidence="2">Catalyzes the epimerization of the C3' and C5'positions of dTDP-6-deoxy-D-xylo-4-hexulose, forming dTDP-6-deoxy-L-lyxo-4-hexulose.</text>
</comment>
<comment type="catalytic activity">
    <reaction evidence="1">
        <text>dTDP-4-dehydro-6-deoxy-alpha-D-glucose = dTDP-4-dehydro-beta-L-rhamnose</text>
        <dbReference type="Rhea" id="RHEA:16969"/>
        <dbReference type="ChEBI" id="CHEBI:57649"/>
        <dbReference type="ChEBI" id="CHEBI:62830"/>
        <dbReference type="EC" id="5.1.3.13"/>
    </reaction>
</comment>
<evidence type="ECO:0000256" key="8">
    <source>
        <dbReference type="PIRSR" id="PIRSR600888-1"/>
    </source>
</evidence>
<dbReference type="InterPro" id="IPR000888">
    <property type="entry name" value="RmlC-like"/>
</dbReference>
<evidence type="ECO:0000256" key="7">
    <source>
        <dbReference type="ARBA" id="ARBA00033311"/>
    </source>
</evidence>
<dbReference type="RefSeq" id="WP_169593516.1">
    <property type="nucleotide sequence ID" value="NZ_JABBGK010000003.1"/>
</dbReference>
<dbReference type="Gene3D" id="2.60.120.10">
    <property type="entry name" value="Jelly Rolls"/>
    <property type="match status" value="1"/>
</dbReference>
<keyword evidence="11" id="KW-1185">Reference proteome</keyword>
<dbReference type="InterPro" id="IPR011051">
    <property type="entry name" value="RmlC_Cupin_sf"/>
</dbReference>
<proteinExistence type="predicted"/>
<sequence length="165" mass="18586">MTSHVAKPFACLLDQPVTLGDQRGCIKILYEKGNVVLKRSTSQKGVFRGLHRQRAPSLQDKIIRVLSGRIYDFVTDPDDPQGVIWYREITPETDWVHIAAHLAHGFYAITDVEFEYFCDGRYDEAAEDSYFVADVLSEALSLGDMQLSNKDKAGIPLARPVRQAN</sequence>
<protein>
    <recommendedName>
        <fullName evidence="4">dTDP-4-dehydrorhamnose 3,5-epimerase</fullName>
        <ecNumber evidence="3">5.1.3.13</ecNumber>
    </recommendedName>
    <alternativeName>
        <fullName evidence="6">Thymidine diphospho-4-keto-rhamnose 3,5-epimerase</fullName>
    </alternativeName>
    <alternativeName>
        <fullName evidence="5">dTDP-4-keto-6-deoxyglucose 3,5-epimerase</fullName>
    </alternativeName>
    <alternativeName>
        <fullName evidence="7">dTDP-6-deoxy-D-xylo-4-hexulose 3,5-epimerase</fullName>
    </alternativeName>
</protein>
<feature type="active site" description="Proton donor" evidence="8">
    <location>
        <position position="116"/>
    </location>
</feature>
<accession>A0A7Y0AYB8</accession>
<feature type="site" description="Participates in a stacking interaction with the thymidine ring of dTDP-4-oxo-6-deoxyglucose" evidence="9">
    <location>
        <position position="122"/>
    </location>
</feature>
<dbReference type="PANTHER" id="PTHR21047">
    <property type="entry name" value="DTDP-6-DEOXY-D-GLUCOSE-3,5 EPIMERASE"/>
    <property type="match status" value="1"/>
</dbReference>
<dbReference type="GO" id="GO:0005829">
    <property type="term" value="C:cytosol"/>
    <property type="evidence" value="ECO:0007669"/>
    <property type="project" value="TreeGrafter"/>
</dbReference>